<accession>A0AAE1DHP3</accession>
<gene>
    <name evidence="1" type="ORF">RRG08_038701</name>
</gene>
<sequence>MEVGFSEVAPVPSWYKVRNQIFKLVKLTDNTRHRTKKLCYTREVMVDKDRPILLVPRQLYTPKVAGPDLQTNCRFIAAS</sequence>
<dbReference type="AlphaFoldDB" id="A0AAE1DHP3"/>
<evidence type="ECO:0000313" key="1">
    <source>
        <dbReference type="EMBL" id="KAK3770190.1"/>
    </source>
</evidence>
<comment type="caution">
    <text evidence="1">The sequence shown here is derived from an EMBL/GenBank/DDBJ whole genome shotgun (WGS) entry which is preliminary data.</text>
</comment>
<evidence type="ECO:0000313" key="2">
    <source>
        <dbReference type="Proteomes" id="UP001283361"/>
    </source>
</evidence>
<organism evidence="1 2">
    <name type="scientific">Elysia crispata</name>
    <name type="common">lettuce slug</name>
    <dbReference type="NCBI Taxonomy" id="231223"/>
    <lineage>
        <taxon>Eukaryota</taxon>
        <taxon>Metazoa</taxon>
        <taxon>Spiralia</taxon>
        <taxon>Lophotrochozoa</taxon>
        <taxon>Mollusca</taxon>
        <taxon>Gastropoda</taxon>
        <taxon>Heterobranchia</taxon>
        <taxon>Euthyneura</taxon>
        <taxon>Panpulmonata</taxon>
        <taxon>Sacoglossa</taxon>
        <taxon>Placobranchoidea</taxon>
        <taxon>Plakobranchidae</taxon>
        <taxon>Elysia</taxon>
    </lineage>
</organism>
<proteinExistence type="predicted"/>
<dbReference type="Proteomes" id="UP001283361">
    <property type="component" value="Unassembled WGS sequence"/>
</dbReference>
<keyword evidence="2" id="KW-1185">Reference proteome</keyword>
<name>A0AAE1DHP3_9GAST</name>
<protein>
    <submittedName>
        <fullName evidence="1">Uncharacterized protein</fullName>
    </submittedName>
</protein>
<reference evidence="1" key="1">
    <citation type="journal article" date="2023" name="G3 (Bethesda)">
        <title>A reference genome for the long-term kleptoplast-retaining sea slug Elysia crispata morphotype clarki.</title>
        <authorList>
            <person name="Eastman K.E."/>
            <person name="Pendleton A.L."/>
            <person name="Shaikh M.A."/>
            <person name="Suttiyut T."/>
            <person name="Ogas R."/>
            <person name="Tomko P."/>
            <person name="Gavelis G."/>
            <person name="Widhalm J.R."/>
            <person name="Wisecaver J.H."/>
        </authorList>
    </citation>
    <scope>NUCLEOTIDE SEQUENCE</scope>
    <source>
        <strain evidence="1">ECLA1</strain>
    </source>
</reference>
<dbReference type="EMBL" id="JAWDGP010003865">
    <property type="protein sequence ID" value="KAK3770190.1"/>
    <property type="molecule type" value="Genomic_DNA"/>
</dbReference>